<proteinExistence type="predicted"/>
<gene>
    <name evidence="2" type="ORF">METZ01_LOCUS271611</name>
</gene>
<dbReference type="EMBL" id="UINC01078058">
    <property type="protein sequence ID" value="SVC18757.1"/>
    <property type="molecule type" value="Genomic_DNA"/>
</dbReference>
<keyword evidence="1" id="KW-0812">Transmembrane</keyword>
<dbReference type="AlphaFoldDB" id="A0A382K6R6"/>
<reference evidence="2" key="1">
    <citation type="submission" date="2018-05" db="EMBL/GenBank/DDBJ databases">
        <authorList>
            <person name="Lanie J.A."/>
            <person name="Ng W.-L."/>
            <person name="Kazmierczak K.M."/>
            <person name="Andrzejewski T.M."/>
            <person name="Davidsen T.M."/>
            <person name="Wayne K.J."/>
            <person name="Tettelin H."/>
            <person name="Glass J.I."/>
            <person name="Rusch D."/>
            <person name="Podicherti R."/>
            <person name="Tsui H.-C.T."/>
            <person name="Winkler M.E."/>
        </authorList>
    </citation>
    <scope>NUCLEOTIDE SEQUENCE</scope>
</reference>
<feature type="transmembrane region" description="Helical" evidence="1">
    <location>
        <begin position="25"/>
        <end position="43"/>
    </location>
</feature>
<organism evidence="2">
    <name type="scientific">marine metagenome</name>
    <dbReference type="NCBI Taxonomy" id="408172"/>
    <lineage>
        <taxon>unclassified sequences</taxon>
        <taxon>metagenomes</taxon>
        <taxon>ecological metagenomes</taxon>
    </lineage>
</organism>
<name>A0A382K6R6_9ZZZZ</name>
<keyword evidence="1" id="KW-0472">Membrane</keyword>
<accession>A0A382K6R6</accession>
<sequence length="45" mass="4977">MVLGIIIKPINAVLDIILAFIPKKLLLVIIIALIAAVYFGYVYSF</sequence>
<evidence type="ECO:0000313" key="2">
    <source>
        <dbReference type="EMBL" id="SVC18757.1"/>
    </source>
</evidence>
<evidence type="ECO:0000256" key="1">
    <source>
        <dbReference type="SAM" id="Phobius"/>
    </source>
</evidence>
<protein>
    <submittedName>
        <fullName evidence="2">Uncharacterized protein</fullName>
    </submittedName>
</protein>
<keyword evidence="1" id="KW-1133">Transmembrane helix</keyword>